<dbReference type="Proteomes" id="UP000504606">
    <property type="component" value="Unplaced"/>
</dbReference>
<dbReference type="KEGG" id="foc:127749824"/>
<protein>
    <submittedName>
        <fullName evidence="4">Uncharacterized protein LOC127749824</fullName>
    </submittedName>
</protein>
<feature type="compositionally biased region" description="Basic and acidic residues" evidence="1">
    <location>
        <begin position="36"/>
        <end position="50"/>
    </location>
</feature>
<gene>
    <name evidence="4" type="primary">LOC127749824</name>
</gene>
<sequence>MELTTAWTTAWCVLLAAAVAAAAYGGPPPLDADVPSGEREQHRDQPLPGREIERVPAAAIPVDGDTLHYVRFVFADVVPLGRASYLEPGEVPNVADNKESAPIPEAAQAPVPAPAPAGNSTAQSAGIRDRIKNLASKVTSWLPNFSAYFPHLPAYLPGLDFELEAHPHPVPIKVPHIPGPSELLRDVNLLVESALEKLHRKHQEIVELMKCTTPIPSECDSLFQEFLRPPGSPASGSGSAASASPAAATTPDGKPILSFYAGFSKPEGQGHGVGFFVDNHGRPHIGHANHDVPVVHQAQGTATAGVGAGADAPLTYAAGEGPVPEGDAGVVALDAAAVPLAADGEVPVAQKTTADDKQTSTAPLSGSDPSSVPSSVSSVPGSVDGVVSTDSKPSVAEPAAKA</sequence>
<feature type="signal peptide" evidence="2">
    <location>
        <begin position="1"/>
        <end position="22"/>
    </location>
</feature>
<dbReference type="GeneID" id="127749824"/>
<proteinExistence type="predicted"/>
<feature type="chain" id="PRO_5039665828" evidence="2">
    <location>
        <begin position="23"/>
        <end position="402"/>
    </location>
</feature>
<evidence type="ECO:0000256" key="1">
    <source>
        <dbReference type="SAM" id="MobiDB-lite"/>
    </source>
</evidence>
<dbReference type="RefSeq" id="XP_052125572.1">
    <property type="nucleotide sequence ID" value="XM_052269612.1"/>
</dbReference>
<feature type="compositionally biased region" description="Low complexity" evidence="1">
    <location>
        <begin position="233"/>
        <end position="248"/>
    </location>
</feature>
<organism evidence="3 4">
    <name type="scientific">Frankliniella occidentalis</name>
    <name type="common">Western flower thrips</name>
    <name type="synonym">Euthrips occidentalis</name>
    <dbReference type="NCBI Taxonomy" id="133901"/>
    <lineage>
        <taxon>Eukaryota</taxon>
        <taxon>Metazoa</taxon>
        <taxon>Ecdysozoa</taxon>
        <taxon>Arthropoda</taxon>
        <taxon>Hexapoda</taxon>
        <taxon>Insecta</taxon>
        <taxon>Pterygota</taxon>
        <taxon>Neoptera</taxon>
        <taxon>Paraneoptera</taxon>
        <taxon>Thysanoptera</taxon>
        <taxon>Terebrantia</taxon>
        <taxon>Thripoidea</taxon>
        <taxon>Thripidae</taxon>
        <taxon>Frankliniella</taxon>
    </lineage>
</organism>
<accession>A0A9C6U8J0</accession>
<keyword evidence="2" id="KW-0732">Signal</keyword>
<keyword evidence="3" id="KW-1185">Reference proteome</keyword>
<reference evidence="4" key="1">
    <citation type="submission" date="2025-08" db="UniProtKB">
        <authorList>
            <consortium name="RefSeq"/>
        </authorList>
    </citation>
    <scope>IDENTIFICATION</scope>
    <source>
        <tissue evidence="4">Whole organism</tissue>
    </source>
</reference>
<feature type="region of interest" description="Disordered" evidence="1">
    <location>
        <begin position="349"/>
        <end position="402"/>
    </location>
</feature>
<evidence type="ECO:0000256" key="2">
    <source>
        <dbReference type="SAM" id="SignalP"/>
    </source>
</evidence>
<feature type="region of interest" description="Disordered" evidence="1">
    <location>
        <begin position="30"/>
        <end position="50"/>
    </location>
</feature>
<feature type="compositionally biased region" description="Low complexity" evidence="1">
    <location>
        <begin position="365"/>
        <end position="391"/>
    </location>
</feature>
<feature type="region of interest" description="Disordered" evidence="1">
    <location>
        <begin position="226"/>
        <end position="249"/>
    </location>
</feature>
<name>A0A9C6U8J0_FRAOC</name>
<dbReference type="AlphaFoldDB" id="A0A9C6U8J0"/>
<evidence type="ECO:0000313" key="3">
    <source>
        <dbReference type="Proteomes" id="UP000504606"/>
    </source>
</evidence>
<evidence type="ECO:0000313" key="4">
    <source>
        <dbReference type="RefSeq" id="XP_052125572.1"/>
    </source>
</evidence>